<dbReference type="HOGENOM" id="CLU_000022_2_10_9"/>
<dbReference type="NCBIfam" id="TIGR01733">
    <property type="entry name" value="AA-adenyl-dom"/>
    <property type="match status" value="1"/>
</dbReference>
<dbReference type="InterPro" id="IPR010071">
    <property type="entry name" value="AA_adenyl_dom"/>
</dbReference>
<dbReference type="GO" id="GO:0017000">
    <property type="term" value="P:antibiotic biosynthetic process"/>
    <property type="evidence" value="ECO:0007669"/>
    <property type="project" value="UniProtKB-KW"/>
</dbReference>
<dbReference type="SUPFAM" id="SSF54593">
    <property type="entry name" value="Glyoxalase/Bleomycin resistance protein/Dihydroxybiphenyl dioxygenase"/>
    <property type="match status" value="1"/>
</dbReference>
<reference evidence="10 11" key="1">
    <citation type="submission" date="2005-03" db="EMBL/GenBank/DDBJ databases">
        <title>Brevibacillus brevis strain 47, complete genome.</title>
        <authorList>
            <person name="Hosoyama A."/>
            <person name="Yamada R."/>
            <person name="Hongo Y."/>
            <person name="Terui Y."/>
            <person name="Ankai A."/>
            <person name="Masuyama W."/>
            <person name="Sekiguchi M."/>
            <person name="Takeda T."/>
            <person name="Asano K."/>
            <person name="Ohji S."/>
            <person name="Ichikawa N."/>
            <person name="Narita S."/>
            <person name="Aoki N."/>
            <person name="Miura H."/>
            <person name="Matsushita S."/>
            <person name="Sekigawa T."/>
            <person name="Yamagata H."/>
            <person name="Yoshikawa H."/>
            <person name="Udaka S."/>
            <person name="Tanikawa S."/>
            <person name="Fujita N."/>
        </authorList>
    </citation>
    <scope>NUCLEOTIDE SEQUENCE [LARGE SCALE GENOMIC DNA]</scope>
    <source>
        <strain evidence="11">47 / JCM 6285 / NBRC 100599</strain>
    </source>
</reference>
<dbReference type="PANTHER" id="PTHR45527:SF1">
    <property type="entry name" value="FATTY ACID SYNTHASE"/>
    <property type="match status" value="1"/>
</dbReference>
<dbReference type="EMBL" id="AP008955">
    <property type="protein sequence ID" value="BAH44177.1"/>
    <property type="molecule type" value="Genomic_DNA"/>
</dbReference>
<evidence type="ECO:0000256" key="1">
    <source>
        <dbReference type="ARBA" id="ARBA00001957"/>
    </source>
</evidence>
<dbReference type="Pfam" id="PF00668">
    <property type="entry name" value="Condensation"/>
    <property type="match status" value="3"/>
</dbReference>
<dbReference type="PROSITE" id="PS51819">
    <property type="entry name" value="VOC"/>
    <property type="match status" value="1"/>
</dbReference>
<keyword evidence="5" id="KW-0677">Repeat</keyword>
<dbReference type="InterPro" id="IPR025110">
    <property type="entry name" value="AMP-bd_C"/>
</dbReference>
<dbReference type="PANTHER" id="PTHR45527">
    <property type="entry name" value="NONRIBOSOMAL PEPTIDE SYNTHETASE"/>
    <property type="match status" value="1"/>
</dbReference>
<dbReference type="Pfam" id="PF00550">
    <property type="entry name" value="PP-binding"/>
    <property type="match status" value="1"/>
</dbReference>
<name>C0ZEG8_BREBN</name>
<feature type="domain" description="Carrier" evidence="8">
    <location>
        <begin position="968"/>
        <end position="1043"/>
    </location>
</feature>
<dbReference type="PROSITE" id="PS50075">
    <property type="entry name" value="CARRIER"/>
    <property type="match status" value="1"/>
</dbReference>
<comment type="cofactor">
    <cofactor evidence="1">
        <name>pantetheine 4'-phosphate</name>
        <dbReference type="ChEBI" id="CHEBI:47942"/>
    </cofactor>
</comment>
<dbReference type="GO" id="GO:0072330">
    <property type="term" value="P:monocarboxylic acid biosynthetic process"/>
    <property type="evidence" value="ECO:0007669"/>
    <property type="project" value="UniProtKB-ARBA"/>
</dbReference>
<dbReference type="Pfam" id="PF00501">
    <property type="entry name" value="AMP-binding"/>
    <property type="match status" value="1"/>
</dbReference>
<dbReference type="SMART" id="SM00823">
    <property type="entry name" value="PKS_PP"/>
    <property type="match status" value="1"/>
</dbReference>
<dbReference type="InterPro" id="IPR029068">
    <property type="entry name" value="Glyas_Bleomycin-R_OHBP_Dase"/>
</dbReference>
<dbReference type="FunFam" id="1.10.1200.10:FF:000016">
    <property type="entry name" value="Non-ribosomal peptide synthase"/>
    <property type="match status" value="1"/>
</dbReference>
<dbReference type="GO" id="GO:0031177">
    <property type="term" value="F:phosphopantetheine binding"/>
    <property type="evidence" value="ECO:0007669"/>
    <property type="project" value="InterPro"/>
</dbReference>
<keyword evidence="7" id="KW-0511">Multifunctional enzyme</keyword>
<feature type="domain" description="VOC" evidence="9">
    <location>
        <begin position="1494"/>
        <end position="1623"/>
    </location>
</feature>
<dbReference type="eggNOG" id="COG1020">
    <property type="taxonomic scope" value="Bacteria"/>
</dbReference>
<dbReference type="SUPFAM" id="SSF47336">
    <property type="entry name" value="ACP-like"/>
    <property type="match status" value="1"/>
</dbReference>
<evidence type="ECO:0000313" key="10">
    <source>
        <dbReference type="EMBL" id="BAH44177.1"/>
    </source>
</evidence>
<dbReference type="Pfam" id="PF13193">
    <property type="entry name" value="AMP-binding_C"/>
    <property type="match status" value="1"/>
</dbReference>
<dbReference type="CDD" id="cd05930">
    <property type="entry name" value="A_NRPS"/>
    <property type="match status" value="1"/>
</dbReference>
<evidence type="ECO:0000256" key="2">
    <source>
        <dbReference type="ARBA" id="ARBA00006432"/>
    </source>
</evidence>
<evidence type="ECO:0000256" key="7">
    <source>
        <dbReference type="ARBA" id="ARBA00023268"/>
    </source>
</evidence>
<evidence type="ECO:0000313" key="11">
    <source>
        <dbReference type="Proteomes" id="UP000001877"/>
    </source>
</evidence>
<dbReference type="Gene3D" id="3.30.300.30">
    <property type="match status" value="1"/>
</dbReference>
<gene>
    <name evidence="10" type="ordered locus">BBR47_32000</name>
</gene>
<proteinExistence type="inferred from homology"/>
<dbReference type="InterPro" id="IPR006162">
    <property type="entry name" value="Ppantetheine_attach_site"/>
</dbReference>
<dbReference type="FunFam" id="3.40.50.12780:FF:000012">
    <property type="entry name" value="Non-ribosomal peptide synthetase"/>
    <property type="match status" value="1"/>
</dbReference>
<dbReference type="GO" id="GO:0003824">
    <property type="term" value="F:catalytic activity"/>
    <property type="evidence" value="ECO:0007669"/>
    <property type="project" value="UniProtKB-KW"/>
</dbReference>
<dbReference type="InterPro" id="IPR023213">
    <property type="entry name" value="CAT-like_dom_sf"/>
</dbReference>
<dbReference type="InterPro" id="IPR020806">
    <property type="entry name" value="PKS_PP-bd"/>
</dbReference>
<dbReference type="InterPro" id="IPR037523">
    <property type="entry name" value="VOC_core"/>
</dbReference>
<evidence type="ECO:0000256" key="5">
    <source>
        <dbReference type="ARBA" id="ARBA00022737"/>
    </source>
</evidence>
<dbReference type="Gene3D" id="3.30.559.10">
    <property type="entry name" value="Chloramphenicol acetyltransferase-like domain"/>
    <property type="match status" value="3"/>
</dbReference>
<dbReference type="FunFam" id="3.40.50.980:FF:000001">
    <property type="entry name" value="Non-ribosomal peptide synthetase"/>
    <property type="match status" value="1"/>
</dbReference>
<dbReference type="InterPro" id="IPR000873">
    <property type="entry name" value="AMP-dep_synth/lig_dom"/>
</dbReference>
<keyword evidence="4" id="KW-0597">Phosphoprotein</keyword>
<dbReference type="CDD" id="cd19531">
    <property type="entry name" value="LCL_NRPS-like"/>
    <property type="match status" value="1"/>
</dbReference>
<evidence type="ECO:0000256" key="3">
    <source>
        <dbReference type="ARBA" id="ARBA00022450"/>
    </source>
</evidence>
<dbReference type="SUPFAM" id="SSF52777">
    <property type="entry name" value="CoA-dependent acyltransferases"/>
    <property type="match status" value="6"/>
</dbReference>
<dbReference type="Pfam" id="PF13669">
    <property type="entry name" value="Glyoxalase_4"/>
    <property type="match status" value="1"/>
</dbReference>
<sequence>MMNKIDKNNIADILPLSPTQEGMLFYYRLQKDSNLYFEQHRLTLRGKFQLELFTQAVSMAFEANEMLRTVFRWEGLQAPVQLILKQKTLEIPYFDWSELPSGARERKLSALLSQDKQTPFTLELGNTIRIQVVRMELYRYEVIWSFHHILMDGWSSGILLREIFTAYGQLCSGLSPAIKQKAKYKEYLRFLKEASKEHSLSYWKDSLQGISSPTPLPYMRDRNEERKYSSYHLRLSRTLTETLEETSKRYRVTISTLLQAAWGILLQKYSDTRDALFEVAYAGRPAHLTGVEEIVGLFIKTYPFRVKRTETTTVKDLLGVMMEEQHQMAPHLYVPAVELKNCSEMDVQTPLAHSLFVFQNYPIDKTLAGLELDFELENITSHETTDYPLVLEVTPGDEWTVHVNYQAWKFQAKEIERLALHYQSLLEQIAADPDQEIRDLTLLSDYERHEMIEEQMKVVPVPSNYCVHELIDQAAEKTPDAVALVQGKRTVTYKELQEQANRLSCALQKEVTDAGRPIVIMCDRSPEMITALLAILKAGCYYVPLDPDLPKARMEQIVSQIQPSLIVTEGSYLELVADLQTRVFRLDEPACWAQELTQIPQRKATPSSTAYAIFTSGSTGTPKGVRVKHDQLINALWWHIEFVGFGEQTRTLQIATLTFDASVVEIFCTLISGGTLCLLQRHENKSPQKLAAAIESQQANAILVVPTMYHALLDHAADGSLDSIQKVLCTGEMLSSSLVERHTALLPQAQMYNLYGPTENSISASGYCVPRQGPFENPLPIGHPSYNVRVFLLDQDFHLLPKGVIGEMYVGGMGVTEGYIADEEKTRASYILTPYGRLYRTGDLACWTDEGHLQYFGRKDFQIKIRGNRVELEEIEAVLRRQPGVREAAVVAIQESKRDPYLVACLAAMHPIEEHVLREAVLTYLPDYMLPAFFVHLDALPRTQSGKVDKTALQRLDYTQYRSGKEEAPADELEQQLAQIWRELLAVEKVSVHDHFFSLGGHSLKAAQLVTRLQKERKTDITIKDVFQNPTIRQLADRIRGRQAISYTPIDRVSQAERYRASSSQKRIFVMHGIEGESTSYNMSGVIAVNGHLDVSRVKRVFKEIIQRHEAFRTSFTVQDGEVYQYISDHVPFEIQTMHSDGRTLDEVMEDFRQSFDLTKAPLLQVCLVEVTATQHYLLFNSHHIILDGISLNVLMEDFARVYVGEELPALPIQYKDYSDWQWQKRGSEQWNQQEKYWVDTFSDRVPLMAFPLDYPRPAVKTFQGDHHTFFITDSTYGDLHAFAKQNEVTVHAVLMSAYYVLLMKYTSQEDFVVGSLVAGRNHPDLERIVGVFINFLPIRNRPRAELVYTDFVQEVQRSLFLAYEHQEYPFEEIVARSATGIQQTQNPLFDTMLIFHNQREQEVRFTLGDVQFEEVPHESKTSKLDFKLDITPLTDQFRCVLEYDTQLFKAETMEGFADNYLRVLAALLKHPQQRLDDVDIVHHQTEKEGMMNRLHHVGVAVPELGPAQIMYGTLGFDASDSLQDPEQNVYLSMCMKPGSVPIELIAPVDETSPCVRLLEEKGTGPYHLCYSISNINHFLKRLVDFGFKYDLVSAPKPAVLFNHRLVAFLFLESVGLIELVESEDMKLDEWQSSDQRSVVRLLTPDADQALSFFMFLGYRVHEKYLDRQSQASIITLGKASESSIQLVEPLMEHLQEQRALMKNGCGVYQIEDRVANLTERIDTLIACDIPVSFADRVGRNLLLTDAPYLLLTDGKSAAERPKPILGEFHSEATPIYSFVQERLLKQEQEEGIVAVRCFDIELRSRIEPSYMKQAWQALVRRFPQLLPQGLSKPIPLAFWDLQEKSEAEATVWLRDRLIAEQKRPFEHHAGSLARFELVKLAADHYRLIGSLHSSISDWRGIGLLLEEWEALYQMIAEGHEPSTEEQPHYEEAFAVWQKKMLYYGHLEAERHEWLAAANLHSAQPFGTGGVAKRQVEQYIDPTSHADLLHVAAQSNQELGDILLASYLLLLRQVTQLSSLTLGVVTTNRTQDVLEHSFGNFDNIVPLTIDMQTISSFSQLLDQTKQVRARMQGLALYPSEHWQATTNMEWPTLFVNQTIPFKAQPTVWKREVKRSVEPEMAGSPLVLQVAETSEGIHVVFTFDPAMLQTAYVESLSDRYVKILKMLAEKSKIK</sequence>
<dbReference type="InterPro" id="IPR001242">
    <property type="entry name" value="Condensation_dom"/>
</dbReference>
<protein>
    <submittedName>
        <fullName evidence="10">Putative non-ribosomal peptide synthetase</fullName>
    </submittedName>
</protein>
<dbReference type="Gene3D" id="3.30.559.30">
    <property type="entry name" value="Nonribosomal peptide synthetase, condensation domain"/>
    <property type="match status" value="3"/>
</dbReference>
<dbReference type="KEGG" id="bbe:BBR47_32000"/>
<dbReference type="InterPro" id="IPR009081">
    <property type="entry name" value="PP-bd_ACP"/>
</dbReference>
<dbReference type="Gene3D" id="3.10.180.10">
    <property type="entry name" value="2,3-Dihydroxybiphenyl 1,2-Dioxygenase, domain 1"/>
    <property type="match status" value="2"/>
</dbReference>
<dbReference type="InterPro" id="IPR042099">
    <property type="entry name" value="ANL_N_sf"/>
</dbReference>
<evidence type="ECO:0000259" key="9">
    <source>
        <dbReference type="PROSITE" id="PS51819"/>
    </source>
</evidence>
<evidence type="ECO:0000256" key="6">
    <source>
        <dbReference type="ARBA" id="ARBA00023194"/>
    </source>
</evidence>
<keyword evidence="6" id="KW-0045">Antibiotic biosynthesis</keyword>
<dbReference type="GO" id="GO:0005737">
    <property type="term" value="C:cytoplasm"/>
    <property type="evidence" value="ECO:0007669"/>
    <property type="project" value="TreeGrafter"/>
</dbReference>
<dbReference type="GO" id="GO:0043041">
    <property type="term" value="P:amino acid activation for nonribosomal peptide biosynthetic process"/>
    <property type="evidence" value="ECO:0007669"/>
    <property type="project" value="TreeGrafter"/>
</dbReference>
<dbReference type="PROSITE" id="PS00012">
    <property type="entry name" value="PHOSPHOPANTETHEINE"/>
    <property type="match status" value="1"/>
</dbReference>
<dbReference type="Gene3D" id="1.10.1200.10">
    <property type="entry name" value="ACP-like"/>
    <property type="match status" value="1"/>
</dbReference>
<organism evidence="10 11">
    <name type="scientific">Brevibacillus brevis (strain 47 / JCM 6285 / NBRC 100599)</name>
    <dbReference type="NCBI Taxonomy" id="358681"/>
    <lineage>
        <taxon>Bacteria</taxon>
        <taxon>Bacillati</taxon>
        <taxon>Bacillota</taxon>
        <taxon>Bacilli</taxon>
        <taxon>Bacillales</taxon>
        <taxon>Paenibacillaceae</taxon>
        <taxon>Brevibacillus</taxon>
    </lineage>
</organism>
<evidence type="ECO:0000259" key="8">
    <source>
        <dbReference type="PROSITE" id="PS50075"/>
    </source>
</evidence>
<dbReference type="GO" id="GO:0008610">
    <property type="term" value="P:lipid biosynthetic process"/>
    <property type="evidence" value="ECO:0007669"/>
    <property type="project" value="UniProtKB-ARBA"/>
</dbReference>
<comment type="similarity">
    <text evidence="2">Belongs to the ATP-dependent AMP-binding enzyme family.</text>
</comment>
<evidence type="ECO:0000256" key="4">
    <source>
        <dbReference type="ARBA" id="ARBA00022553"/>
    </source>
</evidence>
<accession>C0ZEG8</accession>
<dbReference type="Gene3D" id="3.40.50.12780">
    <property type="entry name" value="N-terminal domain of ligase-like"/>
    <property type="match status" value="1"/>
</dbReference>
<dbReference type="InterPro" id="IPR045851">
    <property type="entry name" value="AMP-bd_C_sf"/>
</dbReference>
<dbReference type="STRING" id="358681.BBR47_32000"/>
<dbReference type="GO" id="GO:0044550">
    <property type="term" value="P:secondary metabolite biosynthetic process"/>
    <property type="evidence" value="ECO:0007669"/>
    <property type="project" value="TreeGrafter"/>
</dbReference>
<dbReference type="InterPro" id="IPR036736">
    <property type="entry name" value="ACP-like_sf"/>
</dbReference>
<dbReference type="SUPFAM" id="SSF56801">
    <property type="entry name" value="Acetyl-CoA synthetase-like"/>
    <property type="match status" value="1"/>
</dbReference>
<keyword evidence="11" id="KW-1185">Reference proteome</keyword>
<keyword evidence="3" id="KW-0596">Phosphopantetheine</keyword>
<dbReference type="Proteomes" id="UP000001877">
    <property type="component" value="Chromosome"/>
</dbReference>